<accession>A0ACC3DLW8</accession>
<comment type="caution">
    <text evidence="1">The sequence shown here is derived from an EMBL/GenBank/DDBJ whole genome shotgun (WGS) entry which is preliminary data.</text>
</comment>
<gene>
    <name evidence="1" type="ORF">LTS18_009806</name>
</gene>
<feature type="non-terminal residue" evidence="1">
    <location>
        <position position="104"/>
    </location>
</feature>
<evidence type="ECO:0000313" key="1">
    <source>
        <dbReference type="EMBL" id="KAK3077598.1"/>
    </source>
</evidence>
<sequence>MHTIRSHPAEKPPQGLGGVNSRHFANLESIRSSTASSMAFRYEMPPYINSDSMPTTDSFLSPTDSSPRSARRKTMTMASAHSSPRLATANTSRVPSTAISSPMS</sequence>
<proteinExistence type="predicted"/>
<reference evidence="1" key="1">
    <citation type="submission" date="2024-09" db="EMBL/GenBank/DDBJ databases">
        <title>Black Yeasts Isolated from many extreme environments.</title>
        <authorList>
            <person name="Coleine C."/>
            <person name="Stajich J.E."/>
            <person name="Selbmann L."/>
        </authorList>
    </citation>
    <scope>NUCLEOTIDE SEQUENCE</scope>
    <source>
        <strain evidence="1">CCFEE 5737</strain>
    </source>
</reference>
<keyword evidence="2" id="KW-1185">Reference proteome</keyword>
<dbReference type="EMBL" id="JAWDJW010002687">
    <property type="protein sequence ID" value="KAK3077598.1"/>
    <property type="molecule type" value="Genomic_DNA"/>
</dbReference>
<protein>
    <submittedName>
        <fullName evidence="1">Uncharacterized protein</fullName>
    </submittedName>
</protein>
<organism evidence="1 2">
    <name type="scientific">Coniosporium uncinatum</name>
    <dbReference type="NCBI Taxonomy" id="93489"/>
    <lineage>
        <taxon>Eukaryota</taxon>
        <taxon>Fungi</taxon>
        <taxon>Dikarya</taxon>
        <taxon>Ascomycota</taxon>
        <taxon>Pezizomycotina</taxon>
        <taxon>Dothideomycetes</taxon>
        <taxon>Dothideomycetes incertae sedis</taxon>
        <taxon>Coniosporium</taxon>
    </lineage>
</organism>
<dbReference type="Proteomes" id="UP001186974">
    <property type="component" value="Unassembled WGS sequence"/>
</dbReference>
<name>A0ACC3DLW8_9PEZI</name>
<evidence type="ECO:0000313" key="2">
    <source>
        <dbReference type="Proteomes" id="UP001186974"/>
    </source>
</evidence>